<feature type="transmembrane region" description="Helical" evidence="1">
    <location>
        <begin position="177"/>
        <end position="199"/>
    </location>
</feature>
<dbReference type="PANTHER" id="PTHR34483">
    <property type="entry name" value="OS09G0129800 PROTEIN"/>
    <property type="match status" value="1"/>
</dbReference>
<keyword evidence="1" id="KW-0472">Membrane</keyword>
<protein>
    <submittedName>
        <fullName evidence="2">Uncharacterized protein</fullName>
    </submittedName>
</protein>
<organism evidence="2 3">
    <name type="scientific">Urochloa decumbens</name>
    <dbReference type="NCBI Taxonomy" id="240449"/>
    <lineage>
        <taxon>Eukaryota</taxon>
        <taxon>Viridiplantae</taxon>
        <taxon>Streptophyta</taxon>
        <taxon>Embryophyta</taxon>
        <taxon>Tracheophyta</taxon>
        <taxon>Spermatophyta</taxon>
        <taxon>Magnoliopsida</taxon>
        <taxon>Liliopsida</taxon>
        <taxon>Poales</taxon>
        <taxon>Poaceae</taxon>
        <taxon>PACMAD clade</taxon>
        <taxon>Panicoideae</taxon>
        <taxon>Panicodae</taxon>
        <taxon>Paniceae</taxon>
        <taxon>Melinidinae</taxon>
        <taxon>Urochloa</taxon>
    </lineage>
</organism>
<name>A0ABC9B8Q0_9POAL</name>
<feature type="transmembrane region" description="Helical" evidence="1">
    <location>
        <begin position="29"/>
        <end position="52"/>
    </location>
</feature>
<proteinExistence type="predicted"/>
<sequence length="321" mass="35566">MAITTQSTSPTFFNFLKEGLLLPTHNRKLFTAVFAIIVASSYLLSLDSYLAIQPLTDEIRTDTNNAFNSTDPSSQKFLHLHQEMQDDGTRGFSITGVVYFLVPVIIRSVIQIVLHFSAVATYSGEMHTFASLLGKAKAQLKGPILTLAFVYALEMIAWMVLAVAMVVPLAFLMIKEYMASVYVYTLLVTVAFTFLISYLSFLRSLSMVVAVAEPGRHSAGAVGQAWRMMKGRKLMQAVLFIIVIVVFSAGFWPVVKTLAKKCALRNMAARLLLGFLYSILMAVVQVFDVCAMTVFYYECKGSTEASGTEYIKVSTKEQIDV</sequence>
<evidence type="ECO:0000256" key="1">
    <source>
        <dbReference type="SAM" id="Phobius"/>
    </source>
</evidence>
<feature type="transmembrane region" description="Helical" evidence="1">
    <location>
        <begin position="237"/>
        <end position="255"/>
    </location>
</feature>
<feature type="transmembrane region" description="Helical" evidence="1">
    <location>
        <begin position="275"/>
        <end position="297"/>
    </location>
</feature>
<dbReference type="PANTHER" id="PTHR34483:SF5">
    <property type="entry name" value="TRANSMEMBRANE PROTEIN"/>
    <property type="match status" value="1"/>
</dbReference>
<reference evidence="2" key="1">
    <citation type="submission" date="2024-10" db="EMBL/GenBank/DDBJ databases">
        <authorList>
            <person name="Ryan C."/>
        </authorList>
    </citation>
    <scope>NUCLEOTIDE SEQUENCE [LARGE SCALE GENOMIC DNA]</scope>
</reference>
<accession>A0ABC9B8Q0</accession>
<dbReference type="Proteomes" id="UP001497457">
    <property type="component" value="Chromosome 25rd"/>
</dbReference>
<dbReference type="EMBL" id="OZ075135">
    <property type="protein sequence ID" value="CAL4996260.1"/>
    <property type="molecule type" value="Genomic_DNA"/>
</dbReference>
<dbReference type="AlphaFoldDB" id="A0ABC9B8Q0"/>
<feature type="transmembrane region" description="Helical" evidence="1">
    <location>
        <begin position="97"/>
        <end position="123"/>
    </location>
</feature>
<keyword evidence="3" id="KW-1185">Reference proteome</keyword>
<feature type="transmembrane region" description="Helical" evidence="1">
    <location>
        <begin position="144"/>
        <end position="171"/>
    </location>
</feature>
<keyword evidence="1" id="KW-1133">Transmembrane helix</keyword>
<keyword evidence="1" id="KW-0812">Transmembrane</keyword>
<evidence type="ECO:0000313" key="3">
    <source>
        <dbReference type="Proteomes" id="UP001497457"/>
    </source>
</evidence>
<evidence type="ECO:0000313" key="2">
    <source>
        <dbReference type="EMBL" id="CAL4996260.1"/>
    </source>
</evidence>
<gene>
    <name evidence="2" type="ORF">URODEC1_LOCUS62815</name>
</gene>